<feature type="domain" description="Complex 1 LYR protein" evidence="1">
    <location>
        <begin position="7"/>
        <end position="57"/>
    </location>
</feature>
<dbReference type="Proteomes" id="UP001165060">
    <property type="component" value="Unassembled WGS sequence"/>
</dbReference>
<sequence length="87" mass="9533">MSAPVTLLRSLLRTSRSLTDFNVKAYARRRTMVGFRQNQSLAPEEAAAAMAEGEKMLGVMKRQAAISQMYPGGANVMENVIMGLGQR</sequence>
<dbReference type="PANTHER" id="PTHR47158:SF1">
    <property type="entry name" value="OS08G0239000 PROTEIN"/>
    <property type="match status" value="1"/>
</dbReference>
<dbReference type="EMBL" id="BRYB01002239">
    <property type="protein sequence ID" value="GMI41764.1"/>
    <property type="molecule type" value="Genomic_DNA"/>
</dbReference>
<evidence type="ECO:0000313" key="3">
    <source>
        <dbReference type="Proteomes" id="UP001165060"/>
    </source>
</evidence>
<protein>
    <recommendedName>
        <fullName evidence="1">Complex 1 LYR protein domain-containing protein</fullName>
    </recommendedName>
</protein>
<reference evidence="2 3" key="1">
    <citation type="journal article" date="2023" name="Commun. Biol.">
        <title>Genome analysis of Parmales, the sister group of diatoms, reveals the evolutionary specialization of diatoms from phago-mixotrophs to photoautotrophs.</title>
        <authorList>
            <person name="Ban H."/>
            <person name="Sato S."/>
            <person name="Yoshikawa S."/>
            <person name="Yamada K."/>
            <person name="Nakamura Y."/>
            <person name="Ichinomiya M."/>
            <person name="Sato N."/>
            <person name="Blanc-Mathieu R."/>
            <person name="Endo H."/>
            <person name="Kuwata A."/>
            <person name="Ogata H."/>
        </authorList>
    </citation>
    <scope>NUCLEOTIDE SEQUENCE [LARGE SCALE GENOMIC DNA]</scope>
</reference>
<accession>A0ABQ6N6X8</accession>
<proteinExistence type="predicted"/>
<gene>
    <name evidence="2" type="ORF">TeGR_g11136</name>
</gene>
<dbReference type="InterPro" id="IPR008011">
    <property type="entry name" value="Complex1_LYR_dom"/>
</dbReference>
<comment type="caution">
    <text evidence="2">The sequence shown here is derived from an EMBL/GenBank/DDBJ whole genome shotgun (WGS) entry which is preliminary data.</text>
</comment>
<dbReference type="PANTHER" id="PTHR47158">
    <property type="entry name" value="OS08G0239000 PROTEIN"/>
    <property type="match status" value="1"/>
</dbReference>
<organism evidence="2 3">
    <name type="scientific">Tetraparma gracilis</name>
    <dbReference type="NCBI Taxonomy" id="2962635"/>
    <lineage>
        <taxon>Eukaryota</taxon>
        <taxon>Sar</taxon>
        <taxon>Stramenopiles</taxon>
        <taxon>Ochrophyta</taxon>
        <taxon>Bolidophyceae</taxon>
        <taxon>Parmales</taxon>
        <taxon>Triparmaceae</taxon>
        <taxon>Tetraparma</taxon>
    </lineage>
</organism>
<dbReference type="Pfam" id="PF05347">
    <property type="entry name" value="Complex1_LYR"/>
    <property type="match status" value="1"/>
</dbReference>
<evidence type="ECO:0000259" key="1">
    <source>
        <dbReference type="Pfam" id="PF05347"/>
    </source>
</evidence>
<evidence type="ECO:0000313" key="2">
    <source>
        <dbReference type="EMBL" id="GMI41764.1"/>
    </source>
</evidence>
<keyword evidence="3" id="KW-1185">Reference proteome</keyword>
<name>A0ABQ6N6X8_9STRA</name>